<gene>
    <name evidence="1" type="ORF">EVA_10689</name>
</gene>
<dbReference type="EMBL" id="AMCI01003053">
    <property type="protein sequence ID" value="EJX01203.1"/>
    <property type="molecule type" value="Genomic_DNA"/>
</dbReference>
<comment type="caution">
    <text evidence="1">The sequence shown here is derived from an EMBL/GenBank/DDBJ whole genome shotgun (WGS) entry which is preliminary data.</text>
</comment>
<evidence type="ECO:0000313" key="1">
    <source>
        <dbReference type="EMBL" id="EJX01203.1"/>
    </source>
</evidence>
<protein>
    <submittedName>
        <fullName evidence="1">Uncharacterized protein</fullName>
    </submittedName>
</protein>
<organism evidence="1">
    <name type="scientific">gut metagenome</name>
    <dbReference type="NCBI Taxonomy" id="749906"/>
    <lineage>
        <taxon>unclassified sequences</taxon>
        <taxon>metagenomes</taxon>
        <taxon>organismal metagenomes</taxon>
    </lineage>
</organism>
<proteinExistence type="predicted"/>
<dbReference type="AlphaFoldDB" id="J9GH74"/>
<reference evidence="1" key="1">
    <citation type="journal article" date="2012" name="PLoS ONE">
        <title>Gene sets for utilization of primary and secondary nutrition supplies in the distal gut of endangered iberian lynx.</title>
        <authorList>
            <person name="Alcaide M."/>
            <person name="Messina E."/>
            <person name="Richter M."/>
            <person name="Bargiela R."/>
            <person name="Peplies J."/>
            <person name="Huws S.A."/>
            <person name="Newbold C.J."/>
            <person name="Golyshin P.N."/>
            <person name="Simon M.A."/>
            <person name="Lopez G."/>
            <person name="Yakimov M.M."/>
            <person name="Ferrer M."/>
        </authorList>
    </citation>
    <scope>NUCLEOTIDE SEQUENCE</scope>
</reference>
<accession>J9GH74</accession>
<sequence>MAADKVGCSKALSKDEHLKSFKKVGKKHGNFGNITLKS</sequence>
<name>J9GH74_9ZZZZ</name>